<feature type="compositionally biased region" description="Pro residues" evidence="1">
    <location>
        <begin position="469"/>
        <end position="482"/>
    </location>
</feature>
<organism evidence="2 3">
    <name type="scientific">Oleoguttula mirabilis</name>
    <dbReference type="NCBI Taxonomy" id="1507867"/>
    <lineage>
        <taxon>Eukaryota</taxon>
        <taxon>Fungi</taxon>
        <taxon>Dikarya</taxon>
        <taxon>Ascomycota</taxon>
        <taxon>Pezizomycotina</taxon>
        <taxon>Dothideomycetes</taxon>
        <taxon>Dothideomycetidae</taxon>
        <taxon>Mycosphaerellales</taxon>
        <taxon>Teratosphaeriaceae</taxon>
        <taxon>Oleoguttula</taxon>
    </lineage>
</organism>
<proteinExistence type="predicted"/>
<comment type="caution">
    <text evidence="2">The sequence shown here is derived from an EMBL/GenBank/DDBJ whole genome shotgun (WGS) entry which is preliminary data.</text>
</comment>
<evidence type="ECO:0000313" key="2">
    <source>
        <dbReference type="EMBL" id="KAK4547070.1"/>
    </source>
</evidence>
<protein>
    <submittedName>
        <fullName evidence="2">Uncharacterized protein</fullName>
    </submittedName>
</protein>
<dbReference type="Proteomes" id="UP001324427">
    <property type="component" value="Unassembled WGS sequence"/>
</dbReference>
<accession>A0AAV9JNV2</accession>
<feature type="compositionally biased region" description="Acidic residues" evidence="1">
    <location>
        <begin position="484"/>
        <end position="495"/>
    </location>
</feature>
<evidence type="ECO:0000313" key="3">
    <source>
        <dbReference type="Proteomes" id="UP001324427"/>
    </source>
</evidence>
<keyword evidence="3" id="KW-1185">Reference proteome</keyword>
<feature type="region of interest" description="Disordered" evidence="1">
    <location>
        <begin position="1"/>
        <end position="26"/>
    </location>
</feature>
<evidence type="ECO:0000256" key="1">
    <source>
        <dbReference type="SAM" id="MobiDB-lite"/>
    </source>
</evidence>
<feature type="region of interest" description="Disordered" evidence="1">
    <location>
        <begin position="466"/>
        <end position="538"/>
    </location>
</feature>
<feature type="compositionally biased region" description="Basic and acidic residues" evidence="1">
    <location>
        <begin position="499"/>
        <end position="509"/>
    </location>
</feature>
<dbReference type="EMBL" id="JAVFHQ010000012">
    <property type="protein sequence ID" value="KAK4547070.1"/>
    <property type="molecule type" value="Genomic_DNA"/>
</dbReference>
<reference evidence="2 3" key="1">
    <citation type="submission" date="2021-11" db="EMBL/GenBank/DDBJ databases">
        <title>Black yeast isolated from Biological Soil Crust.</title>
        <authorList>
            <person name="Kurbessoian T."/>
        </authorList>
    </citation>
    <scope>NUCLEOTIDE SEQUENCE [LARGE SCALE GENOMIC DNA]</scope>
    <source>
        <strain evidence="2 3">CCFEE 5522</strain>
    </source>
</reference>
<name>A0AAV9JNV2_9PEZI</name>
<sequence length="779" mass="88741">MADQILCADEDEESSDDSIANREYWDGARPPNRRELATRLWYAELSDDTVDTLNLGLASAASPRLVARGGVAFEPLRHHLSPWRNLALRAGLLHRWLQRHYVRRADREGRFRDYDELFLHAYHVFARLHNSSSIPRTDYEDFGLAPADARLVRPQPPAPPLSLVQRLRFAHHAALFRETYGTPAVHNELRSRNRDAPGLPLLDRCVRRLQLRLGALDQDQAGRETHWDELTSVLAGLATRWLAPPPVDYALGWVRDRMITTLECLRNLVETLRRGTGQFTTHESAFIRIQIEQLERAWDDVMHHLRETDFDQDLTVAFDIRELLIGMVEDVPPPPPPAPSQPLQHQTVELRWYAPMRRTWVDDMRNAITAEMADVGAHERLREEDVQRAEELFLVLPRLESATFFMQQCVQGGAPASAELLHDAREVMDSYYHERGSEAYGEWWPLFWHAGSIAALFVVNFDPGFSSNPPSPPPPYSPPPPGGVDDEDEDNDDSSASDRPGDGNRQDRRSPRRASSRSSIPPGTPTPSAERRRWRQDHGQVTDRLIDLQEAVIASRPPISAIRRRELDDLALMRALLDRLAQPGRHTYEGMQQHLERLREAEQDIINHRGAYIDSDNPVLRDLLSRLIPAAGADPLINPPSEEEIWAHNRQLVRERLAAAEIASEGSSAHAYLLSIQSVMDRAGDLWTRRTEEGHESVQPEAAQFFAILSDMLAVHRYTEIPAAARSDGLRIDYQRRLRAAMVSMDGPQARWAIAANLPRMRTLTMTWVRTRRDAREGF</sequence>
<dbReference type="AlphaFoldDB" id="A0AAV9JNV2"/>
<gene>
    <name evidence="2" type="ORF">LTR36_001291</name>
</gene>